<dbReference type="EMBL" id="JAEAOA010000469">
    <property type="protein sequence ID" value="KAK3608786.1"/>
    <property type="molecule type" value="Genomic_DNA"/>
</dbReference>
<dbReference type="CDD" id="cd17932">
    <property type="entry name" value="DEXQc_UvrD"/>
    <property type="match status" value="1"/>
</dbReference>
<dbReference type="GO" id="GO:0005524">
    <property type="term" value="F:ATP binding"/>
    <property type="evidence" value="ECO:0007669"/>
    <property type="project" value="UniProtKB-UniRule"/>
</dbReference>
<dbReference type="GO" id="GO:0016787">
    <property type="term" value="F:hydrolase activity"/>
    <property type="evidence" value="ECO:0007669"/>
    <property type="project" value="UniProtKB-UniRule"/>
</dbReference>
<evidence type="ECO:0000259" key="13">
    <source>
        <dbReference type="PROSITE" id="PS51217"/>
    </source>
</evidence>
<keyword evidence="2 11" id="KW-0547">Nucleotide-binding</keyword>
<dbReference type="Gene3D" id="1.10.10.160">
    <property type="match status" value="1"/>
</dbReference>
<accession>A0AAE0TEJ0</accession>
<comment type="caution">
    <text evidence="14">The sequence shown here is derived from an EMBL/GenBank/DDBJ whole genome shotgun (WGS) entry which is preliminary data.</text>
</comment>
<evidence type="ECO:0000256" key="8">
    <source>
        <dbReference type="ARBA" id="ARBA00034617"/>
    </source>
</evidence>
<dbReference type="PANTHER" id="PTHR11070:SF2">
    <property type="entry name" value="ATP-DEPENDENT DNA HELICASE SRS2"/>
    <property type="match status" value="1"/>
</dbReference>
<evidence type="ECO:0000256" key="9">
    <source>
        <dbReference type="ARBA" id="ARBA00034808"/>
    </source>
</evidence>
<evidence type="ECO:0000256" key="10">
    <source>
        <dbReference type="ARBA" id="ARBA00048988"/>
    </source>
</evidence>
<dbReference type="GO" id="GO:0043138">
    <property type="term" value="F:3'-5' DNA helicase activity"/>
    <property type="evidence" value="ECO:0007669"/>
    <property type="project" value="UniProtKB-EC"/>
</dbReference>
<dbReference type="EC" id="5.6.2.4" evidence="9"/>
<comment type="catalytic activity">
    <reaction evidence="10">
        <text>ATP + H2O = ADP + phosphate + H(+)</text>
        <dbReference type="Rhea" id="RHEA:13065"/>
        <dbReference type="ChEBI" id="CHEBI:15377"/>
        <dbReference type="ChEBI" id="CHEBI:15378"/>
        <dbReference type="ChEBI" id="CHEBI:30616"/>
        <dbReference type="ChEBI" id="CHEBI:43474"/>
        <dbReference type="ChEBI" id="CHEBI:456216"/>
        <dbReference type="EC" id="5.6.2.4"/>
    </reaction>
</comment>
<dbReference type="PANTHER" id="PTHR11070">
    <property type="entry name" value="UVRD / RECB / PCRA DNA HELICASE FAMILY MEMBER"/>
    <property type="match status" value="1"/>
</dbReference>
<feature type="binding site" evidence="11">
    <location>
        <begin position="44"/>
        <end position="51"/>
    </location>
    <ligand>
        <name>ATP</name>
        <dbReference type="ChEBI" id="CHEBI:30616"/>
    </ligand>
</feature>
<evidence type="ECO:0000256" key="3">
    <source>
        <dbReference type="ARBA" id="ARBA00022801"/>
    </source>
</evidence>
<dbReference type="InterPro" id="IPR014016">
    <property type="entry name" value="UvrD-like_ATP-bd"/>
</dbReference>
<evidence type="ECO:0000259" key="12">
    <source>
        <dbReference type="PROSITE" id="PS51198"/>
    </source>
</evidence>
<reference evidence="14" key="2">
    <citation type="journal article" date="2021" name="Genome Biol. Evol.">
        <title>Developing a high-quality reference genome for a parasitic bivalve with doubly uniparental inheritance (Bivalvia: Unionida).</title>
        <authorList>
            <person name="Smith C.H."/>
        </authorList>
    </citation>
    <scope>NUCLEOTIDE SEQUENCE</scope>
    <source>
        <strain evidence="14">CHS0354</strain>
        <tissue evidence="14">Mantle</tissue>
    </source>
</reference>
<dbReference type="Pfam" id="PF13361">
    <property type="entry name" value="UvrD_C"/>
    <property type="match status" value="1"/>
</dbReference>
<dbReference type="InterPro" id="IPR014017">
    <property type="entry name" value="DNA_helicase_UvrD-like_C"/>
</dbReference>
<keyword evidence="3 11" id="KW-0378">Hydrolase</keyword>
<dbReference type="InterPro" id="IPR000212">
    <property type="entry name" value="DNA_helicase_UvrD/REP"/>
</dbReference>
<proteinExistence type="inferred from homology"/>
<dbReference type="Pfam" id="PF00580">
    <property type="entry name" value="UvrD-helicase"/>
    <property type="match status" value="1"/>
</dbReference>
<evidence type="ECO:0000313" key="15">
    <source>
        <dbReference type="Proteomes" id="UP001195483"/>
    </source>
</evidence>
<dbReference type="PROSITE" id="PS51198">
    <property type="entry name" value="UVRD_HELICASE_ATP_BIND"/>
    <property type="match status" value="1"/>
</dbReference>
<keyword evidence="7" id="KW-0413">Isomerase</keyword>
<keyword evidence="15" id="KW-1185">Reference proteome</keyword>
<evidence type="ECO:0000256" key="4">
    <source>
        <dbReference type="ARBA" id="ARBA00022806"/>
    </source>
</evidence>
<dbReference type="Gene3D" id="3.40.50.300">
    <property type="entry name" value="P-loop containing nucleotide triphosphate hydrolases"/>
    <property type="match status" value="2"/>
</dbReference>
<dbReference type="AlphaFoldDB" id="A0AAE0TEJ0"/>
<feature type="domain" description="UvrD-like helicase ATP-binding" evidence="12">
    <location>
        <begin position="23"/>
        <end position="287"/>
    </location>
</feature>
<comment type="similarity">
    <text evidence="1">Belongs to the helicase family. UvrD subfamily.</text>
</comment>
<dbReference type="PROSITE" id="PS51217">
    <property type="entry name" value="UVRD_HELICASE_CTER"/>
    <property type="match status" value="1"/>
</dbReference>
<keyword evidence="4 11" id="KW-0347">Helicase</keyword>
<evidence type="ECO:0000313" key="14">
    <source>
        <dbReference type="EMBL" id="KAK3608786.1"/>
    </source>
</evidence>
<protein>
    <recommendedName>
        <fullName evidence="9">DNA 3'-5' helicase</fullName>
        <ecNumber evidence="9">5.6.2.4</ecNumber>
    </recommendedName>
</protein>
<evidence type="ECO:0000256" key="6">
    <source>
        <dbReference type="ARBA" id="ARBA00023125"/>
    </source>
</evidence>
<dbReference type="GO" id="GO:0003677">
    <property type="term" value="F:DNA binding"/>
    <property type="evidence" value="ECO:0007669"/>
    <property type="project" value="UniProtKB-KW"/>
</dbReference>
<keyword evidence="5 11" id="KW-0067">ATP-binding</keyword>
<gene>
    <name evidence="14" type="ORF">CHS0354_006827</name>
</gene>
<reference evidence="14" key="1">
    <citation type="journal article" date="2021" name="Genome Biol. Evol.">
        <title>A High-Quality Reference Genome for a Parasitic Bivalve with Doubly Uniparental Inheritance (Bivalvia: Unionida).</title>
        <authorList>
            <person name="Smith C.H."/>
        </authorList>
    </citation>
    <scope>NUCLEOTIDE SEQUENCE</scope>
    <source>
        <strain evidence="14">CHS0354</strain>
    </source>
</reference>
<name>A0AAE0TEJ0_9BIVA</name>
<dbReference type="GO" id="GO:0000725">
    <property type="term" value="P:recombinational repair"/>
    <property type="evidence" value="ECO:0007669"/>
    <property type="project" value="TreeGrafter"/>
</dbReference>
<dbReference type="Gene3D" id="1.10.486.10">
    <property type="entry name" value="PCRA, domain 4"/>
    <property type="match status" value="1"/>
</dbReference>
<evidence type="ECO:0000256" key="11">
    <source>
        <dbReference type="PROSITE-ProRule" id="PRU00560"/>
    </source>
</evidence>
<evidence type="ECO:0000256" key="5">
    <source>
        <dbReference type="ARBA" id="ARBA00022840"/>
    </source>
</evidence>
<evidence type="ECO:0000256" key="7">
    <source>
        <dbReference type="ARBA" id="ARBA00023235"/>
    </source>
</evidence>
<comment type="catalytic activity">
    <reaction evidence="8">
        <text>Couples ATP hydrolysis with the unwinding of duplex DNA by translocating in the 3'-5' direction.</text>
        <dbReference type="EC" id="5.6.2.4"/>
    </reaction>
</comment>
<dbReference type="InterPro" id="IPR013986">
    <property type="entry name" value="DExx_box_DNA_helicase_dom_sf"/>
</dbReference>
<reference evidence="14" key="3">
    <citation type="submission" date="2023-05" db="EMBL/GenBank/DDBJ databases">
        <authorList>
            <person name="Smith C.H."/>
        </authorList>
    </citation>
    <scope>NUCLEOTIDE SEQUENCE</scope>
    <source>
        <strain evidence="14">CHS0354</strain>
        <tissue evidence="14">Mantle</tissue>
    </source>
</reference>
<dbReference type="SUPFAM" id="SSF52540">
    <property type="entry name" value="P-loop containing nucleoside triphosphate hydrolases"/>
    <property type="match status" value="1"/>
</dbReference>
<keyword evidence="6" id="KW-0238">DNA-binding</keyword>
<feature type="domain" description="UvrD-like helicase C-terminal" evidence="13">
    <location>
        <begin position="288"/>
        <end position="542"/>
    </location>
</feature>
<dbReference type="InterPro" id="IPR027417">
    <property type="entry name" value="P-loop_NTPase"/>
</dbReference>
<evidence type="ECO:0000256" key="1">
    <source>
        <dbReference type="ARBA" id="ARBA00009922"/>
    </source>
</evidence>
<dbReference type="Proteomes" id="UP001195483">
    <property type="component" value="Unassembled WGS sequence"/>
</dbReference>
<sequence>MGFAVFSPKPFKEFYAVMNKEADTLNTAQQEAVMLGNRHALIIAGAGSGKTKTLTHRIAYLLAKKHVRPQELLALTFTNKAAAEMRERLRKLVPEAENVVMSTFHGFCLGFLKKHGTLVGLRKTATEIYTELGLKEFGLFTPKDALAAVSRAKNTGKTLQDFEAARQNLREQLLGKFFAAYTERLSLRNVVDFDDLLLLTLAALKQYGERIKDTYAYVLVDEYQDTNPVQYDLLRIFAARGAKLFAVGDDDQSIYAWRGADIQNILNFRRDFPDSQVITLTQNYRSFAGLLNLANAVISQNRGRFGKNLVSAVPGDAKPVLYEAQNEEDEMAVILQYADSWRRKYKLNWSSVAFIYRSNHHSRRIEEALRNESIPYRLIGGTHFFAREEIKTALAYLRLIATPTLKKLTETAFGMKSGLFDAIPYMPQTAKSSVQALYAFHDLITSAADEFQRLPLSQAAKNLYRKIGLEQAIGQSAQSEEVAERKIKNFHELIQSLYTFERRGAQDPLAAFLDYVMLFQMQDETDTTDNKSVLLTAHSAKGLEFDCVCLCGLTDESFPNPRAVDEGSVEEERRLFYVAMTRARRMLLLSYPRRRTVYGKTKPVSPSRFFENIPESLFARNTNAVRLTSDEREQQRISDRENFFRQFNLNPNNP</sequence>
<organism evidence="14 15">
    <name type="scientific">Potamilus streckersoni</name>
    <dbReference type="NCBI Taxonomy" id="2493646"/>
    <lineage>
        <taxon>Eukaryota</taxon>
        <taxon>Metazoa</taxon>
        <taxon>Spiralia</taxon>
        <taxon>Lophotrochozoa</taxon>
        <taxon>Mollusca</taxon>
        <taxon>Bivalvia</taxon>
        <taxon>Autobranchia</taxon>
        <taxon>Heteroconchia</taxon>
        <taxon>Palaeoheterodonta</taxon>
        <taxon>Unionida</taxon>
        <taxon>Unionoidea</taxon>
        <taxon>Unionidae</taxon>
        <taxon>Ambleminae</taxon>
        <taxon>Lampsilini</taxon>
        <taxon>Potamilus</taxon>
    </lineage>
</organism>
<evidence type="ECO:0000256" key="2">
    <source>
        <dbReference type="ARBA" id="ARBA00022741"/>
    </source>
</evidence>